<dbReference type="RefSeq" id="XP_024365983.1">
    <property type="nucleotide sequence ID" value="XM_024510215.2"/>
</dbReference>
<reference evidence="3 5" key="2">
    <citation type="journal article" date="2018" name="Plant J.">
        <title>The Physcomitrella patens chromosome-scale assembly reveals moss genome structure and evolution.</title>
        <authorList>
            <person name="Lang D."/>
            <person name="Ullrich K.K."/>
            <person name="Murat F."/>
            <person name="Fuchs J."/>
            <person name="Jenkins J."/>
            <person name="Haas F.B."/>
            <person name="Piednoel M."/>
            <person name="Gundlach H."/>
            <person name="Van Bel M."/>
            <person name="Meyberg R."/>
            <person name="Vives C."/>
            <person name="Morata J."/>
            <person name="Symeonidi A."/>
            <person name="Hiss M."/>
            <person name="Muchero W."/>
            <person name="Kamisugi Y."/>
            <person name="Saleh O."/>
            <person name="Blanc G."/>
            <person name="Decker E.L."/>
            <person name="van Gessel N."/>
            <person name="Grimwood J."/>
            <person name="Hayes R.D."/>
            <person name="Graham S.W."/>
            <person name="Gunter L.E."/>
            <person name="McDaniel S.F."/>
            <person name="Hoernstein S.N.W."/>
            <person name="Larsson A."/>
            <person name="Li F.W."/>
            <person name="Perroud P.F."/>
            <person name="Phillips J."/>
            <person name="Ranjan P."/>
            <person name="Rokshar D.S."/>
            <person name="Rothfels C.J."/>
            <person name="Schneider L."/>
            <person name="Shu S."/>
            <person name="Stevenson D.W."/>
            <person name="Thummler F."/>
            <person name="Tillich M."/>
            <person name="Villarreal Aguilar J.C."/>
            <person name="Widiez T."/>
            <person name="Wong G.K."/>
            <person name="Wymore A."/>
            <person name="Zhang Y."/>
            <person name="Zimmer A.D."/>
            <person name="Quatrano R.S."/>
            <person name="Mayer K.F.X."/>
            <person name="Goodstein D."/>
            <person name="Casacuberta J.M."/>
            <person name="Vandepoele K."/>
            <person name="Reski R."/>
            <person name="Cuming A.C."/>
            <person name="Tuskan G.A."/>
            <person name="Maumus F."/>
            <person name="Salse J."/>
            <person name="Schmutz J."/>
            <person name="Rensing S.A."/>
        </authorList>
    </citation>
    <scope>NUCLEOTIDE SEQUENCE [LARGE SCALE GENOMIC DNA]</scope>
    <source>
        <strain evidence="4 5">cv. Gransden 2004</strain>
    </source>
</reference>
<evidence type="ECO:0000256" key="2">
    <source>
        <dbReference type="SAM" id="MobiDB-lite"/>
    </source>
</evidence>
<dbReference type="AlphaFoldDB" id="A0A2K1IBM6"/>
<evidence type="ECO:0000313" key="4">
    <source>
        <dbReference type="EnsemblPlants" id="Pp3c26_3100V3.1"/>
    </source>
</evidence>
<reference evidence="3 5" key="1">
    <citation type="journal article" date="2008" name="Science">
        <title>The Physcomitrella genome reveals evolutionary insights into the conquest of land by plants.</title>
        <authorList>
            <person name="Rensing S."/>
            <person name="Lang D."/>
            <person name="Zimmer A."/>
            <person name="Terry A."/>
            <person name="Salamov A."/>
            <person name="Shapiro H."/>
            <person name="Nishiyama T."/>
            <person name="Perroud P.-F."/>
            <person name="Lindquist E."/>
            <person name="Kamisugi Y."/>
            <person name="Tanahashi T."/>
            <person name="Sakakibara K."/>
            <person name="Fujita T."/>
            <person name="Oishi K."/>
            <person name="Shin-I T."/>
            <person name="Kuroki Y."/>
            <person name="Toyoda A."/>
            <person name="Suzuki Y."/>
            <person name="Hashimoto A."/>
            <person name="Yamaguchi K."/>
            <person name="Sugano A."/>
            <person name="Kohara Y."/>
            <person name="Fujiyama A."/>
            <person name="Anterola A."/>
            <person name="Aoki S."/>
            <person name="Ashton N."/>
            <person name="Barbazuk W.B."/>
            <person name="Barker E."/>
            <person name="Bennetzen J."/>
            <person name="Bezanilla M."/>
            <person name="Blankenship R."/>
            <person name="Cho S.H."/>
            <person name="Dutcher S."/>
            <person name="Estelle M."/>
            <person name="Fawcett J.A."/>
            <person name="Gundlach H."/>
            <person name="Hanada K."/>
            <person name="Heyl A."/>
            <person name="Hicks K.A."/>
            <person name="Hugh J."/>
            <person name="Lohr M."/>
            <person name="Mayer K."/>
            <person name="Melkozernov A."/>
            <person name="Murata T."/>
            <person name="Nelson D."/>
            <person name="Pils B."/>
            <person name="Prigge M."/>
            <person name="Reiss B."/>
            <person name="Renner T."/>
            <person name="Rombauts S."/>
            <person name="Rushton P."/>
            <person name="Sanderfoot A."/>
            <person name="Schween G."/>
            <person name="Shiu S.-H."/>
            <person name="Stueber K."/>
            <person name="Theodoulou F.L."/>
            <person name="Tu H."/>
            <person name="Van de Peer Y."/>
            <person name="Verrier P.J."/>
            <person name="Waters E."/>
            <person name="Wood A."/>
            <person name="Yang L."/>
            <person name="Cove D."/>
            <person name="Cuming A."/>
            <person name="Hasebe M."/>
            <person name="Lucas S."/>
            <person name="Mishler D.B."/>
            <person name="Reski R."/>
            <person name="Grigoriev I."/>
            <person name="Quatrano R.S."/>
            <person name="Boore J.L."/>
        </authorList>
    </citation>
    <scope>NUCLEOTIDE SEQUENCE [LARGE SCALE GENOMIC DNA]</scope>
    <source>
        <strain evidence="4 5">cv. Gransden 2004</strain>
    </source>
</reference>
<dbReference type="GO" id="GO:0000056">
    <property type="term" value="P:ribosomal small subunit export from nucleus"/>
    <property type="evidence" value="ECO:0000318"/>
    <property type="project" value="GO_Central"/>
</dbReference>
<keyword evidence="5" id="KW-1185">Reference proteome</keyword>
<dbReference type="GO" id="GO:0005829">
    <property type="term" value="C:cytosol"/>
    <property type="evidence" value="ECO:0000318"/>
    <property type="project" value="GO_Central"/>
</dbReference>
<evidence type="ECO:0000313" key="5">
    <source>
        <dbReference type="Proteomes" id="UP000006727"/>
    </source>
</evidence>
<feature type="region of interest" description="Disordered" evidence="2">
    <location>
        <begin position="438"/>
        <end position="458"/>
    </location>
</feature>
<dbReference type="PaxDb" id="3218-PP1S306_41V6.1"/>
<dbReference type="STRING" id="3218.A0A2K1IBM6"/>
<reference evidence="4" key="3">
    <citation type="submission" date="2020-12" db="UniProtKB">
        <authorList>
            <consortium name="EnsemblPlants"/>
        </authorList>
    </citation>
    <scope>IDENTIFICATION</scope>
</reference>
<evidence type="ECO:0008006" key="6">
    <source>
        <dbReference type="Google" id="ProtNLM"/>
    </source>
</evidence>
<dbReference type="GO" id="GO:0005634">
    <property type="term" value="C:nucleus"/>
    <property type="evidence" value="ECO:0000318"/>
    <property type="project" value="GO_Central"/>
</dbReference>
<dbReference type="PANTHER" id="PTHR21531:SF0">
    <property type="entry name" value="PROTEIN LTV1 HOMOLOG"/>
    <property type="match status" value="1"/>
</dbReference>
<dbReference type="Gramene" id="Pp3c26_3100V3.1">
    <property type="protein sequence ID" value="Pp3c26_3100V3.1"/>
    <property type="gene ID" value="Pp3c26_3100"/>
</dbReference>
<evidence type="ECO:0000313" key="3">
    <source>
        <dbReference type="EMBL" id="PNR26682.1"/>
    </source>
</evidence>
<dbReference type="EnsemblPlants" id="Pp3c26_3100V3.2">
    <property type="protein sequence ID" value="Pp3c26_3100V3.2"/>
    <property type="gene ID" value="Pp3c26_3100"/>
</dbReference>
<dbReference type="Pfam" id="PF04180">
    <property type="entry name" value="LTV"/>
    <property type="match status" value="1"/>
</dbReference>
<dbReference type="OMA" id="TKEFLFM"/>
<accession>A0A2K1IBM6</accession>
<comment type="similarity">
    <text evidence="1">Belongs to the LTV1 family.</text>
</comment>
<proteinExistence type="inferred from homology"/>
<evidence type="ECO:0000256" key="1">
    <source>
        <dbReference type="ARBA" id="ARBA00009078"/>
    </source>
</evidence>
<dbReference type="EMBL" id="ABEU02000026">
    <property type="protein sequence ID" value="PNR26682.1"/>
    <property type="molecule type" value="Genomic_DNA"/>
</dbReference>
<dbReference type="Proteomes" id="UP000006727">
    <property type="component" value="Chromosome 26"/>
</dbReference>
<feature type="compositionally biased region" description="Basic and acidic residues" evidence="2">
    <location>
        <begin position="512"/>
        <end position="533"/>
    </location>
</feature>
<organism evidence="3">
    <name type="scientific">Physcomitrium patens</name>
    <name type="common">Spreading-leaved earth moss</name>
    <name type="synonym">Physcomitrella patens</name>
    <dbReference type="NCBI Taxonomy" id="3218"/>
    <lineage>
        <taxon>Eukaryota</taxon>
        <taxon>Viridiplantae</taxon>
        <taxon>Streptophyta</taxon>
        <taxon>Embryophyta</taxon>
        <taxon>Bryophyta</taxon>
        <taxon>Bryophytina</taxon>
        <taxon>Bryopsida</taxon>
        <taxon>Funariidae</taxon>
        <taxon>Funariales</taxon>
        <taxon>Funariaceae</taxon>
        <taxon>Physcomitrium</taxon>
    </lineage>
</organism>
<dbReference type="Gramene" id="Pp3c26_3100V3.2">
    <property type="protein sequence ID" value="Pp3c26_3100V3.2"/>
    <property type="gene ID" value="Pp3c26_3100"/>
</dbReference>
<name>A0A2K1IBM6_PHYPA</name>
<dbReference type="GeneID" id="112277651"/>
<dbReference type="InterPro" id="IPR007307">
    <property type="entry name" value="Ltv1"/>
</dbReference>
<feature type="region of interest" description="Disordered" evidence="2">
    <location>
        <begin position="489"/>
        <end position="564"/>
    </location>
</feature>
<feature type="compositionally biased region" description="Basic and acidic residues" evidence="2">
    <location>
        <begin position="489"/>
        <end position="502"/>
    </location>
</feature>
<feature type="compositionally biased region" description="Acidic residues" evidence="2">
    <location>
        <begin position="60"/>
        <end position="72"/>
    </location>
</feature>
<protein>
    <recommendedName>
        <fullName evidence="6">Protein LTV1 homolog</fullName>
    </recommendedName>
</protein>
<dbReference type="GO" id="GO:0042274">
    <property type="term" value="P:ribosomal small subunit biogenesis"/>
    <property type="evidence" value="ECO:0000318"/>
    <property type="project" value="GO_Central"/>
</dbReference>
<dbReference type="GO" id="GO:0030688">
    <property type="term" value="C:preribosome, small subunit precursor"/>
    <property type="evidence" value="ECO:0000318"/>
    <property type="project" value="GO_Central"/>
</dbReference>
<gene>
    <name evidence="4" type="primary">LOC112277651</name>
    <name evidence="3" type="ORF">PHYPA_030163</name>
</gene>
<dbReference type="OrthoDB" id="5852896at2759"/>
<dbReference type="EnsemblPlants" id="Pp3c26_3100V3.1">
    <property type="protein sequence ID" value="Pp3c26_3100V3.1"/>
    <property type="gene ID" value="Pp3c26_3100"/>
</dbReference>
<feature type="region of interest" description="Disordered" evidence="2">
    <location>
        <begin position="42"/>
        <end position="74"/>
    </location>
</feature>
<dbReference type="PANTHER" id="PTHR21531">
    <property type="entry name" value="LOW-TEMPERATURE VIABILITY PROTEIN LTV1-RELATED"/>
    <property type="match status" value="1"/>
</dbReference>
<sequence length="564" mass="62298">MVKKKFIDKKKAATFVLMHRDTEDADDDVSARVFTRVDAGFGQVPGFSEEDPRTNPDYGYETDDGEEDEGAAVEESSVFADAEEEGGVDCDVKSVRSSRSIVSRSTRRSVSSRAAHKGPLPEHIRLELVELGFPDDGYDYMQHMRKIGVSGVGGSFVPAARPKPEKLRADVKVFDSSKVPVQLVEEASAKKIIEVVGSSTHRVKRPAYVENGLDPEVAALLDDSEGSEFDSLEELEDDFIVFANNLPEGSTSQEFQAPENATFKKMGFDFQESFPEGDEEEEEFSDEDEGARSAVTIEHNRPSRILDEQFEQLALREYDDDDDNFDDDDSEVRGHADLSQFDDVLSEFLSDPKVFGDKYMTPAEIRRAAASTSASKPAENGQVLEAEKKKKIDSAINNVVDYSEDDELVVIEVESEDDRSNWDCETVVSTLSNLDNHPGKIAAPSKPRRKAPTLGKVLEDKEATGGIIKLRGKASLPTDFLPLRPQAEKAKQLKSLGKDSCKKPQPVSRAGETPEERKARKAAVKEERREARAAKKALKVLYKDESQRAQHGAAHTGPSGIHLP</sequence>